<proteinExistence type="predicted"/>
<dbReference type="STRING" id="1724.GCA_001044175_00297"/>
<organism evidence="1 2">
    <name type="scientific">Corynebacterium renale</name>
    <dbReference type="NCBI Taxonomy" id="1724"/>
    <lineage>
        <taxon>Bacteria</taxon>
        <taxon>Bacillati</taxon>
        <taxon>Actinomycetota</taxon>
        <taxon>Actinomycetes</taxon>
        <taxon>Mycobacteriales</taxon>
        <taxon>Corynebacteriaceae</taxon>
        <taxon>Corynebacterium</taxon>
    </lineage>
</organism>
<evidence type="ECO:0000313" key="1">
    <source>
        <dbReference type="EMBL" id="PFG27134.1"/>
    </source>
</evidence>
<evidence type="ECO:0000313" key="2">
    <source>
        <dbReference type="Proteomes" id="UP000221653"/>
    </source>
</evidence>
<dbReference type="AlphaFoldDB" id="A0A2A9DKK9"/>
<accession>A0A2A9DKK9</accession>
<name>A0A2A9DKK9_9CORY</name>
<protein>
    <recommendedName>
        <fullName evidence="3">Primosomal protein</fullName>
    </recommendedName>
</protein>
<dbReference type="Proteomes" id="UP000221653">
    <property type="component" value="Unassembled WGS sequence"/>
</dbReference>
<evidence type="ECO:0008006" key="3">
    <source>
        <dbReference type="Google" id="ProtNLM"/>
    </source>
</evidence>
<dbReference type="OrthoDB" id="3350465at2"/>
<comment type="caution">
    <text evidence="1">The sequence shown here is derived from an EMBL/GenBank/DDBJ whole genome shotgun (WGS) entry which is preliminary data.</text>
</comment>
<sequence length="410" mass="44699">MNSSTSRAIVPVKLSLDQGDLYTLWAPEWKEQGSLWQAFLGDNSGVFGFESPAQLLDFLESGVPHDLESHPKWSEFAAKSESRVLPRKADEYDIVGLPALLADRPSYEAVNKAAGIVRIAKSLANVASAEAAVVFFASHSIVNNLNRGSEHYSGDAGAEEWTGLGSVILTNWKKVREALDEVVVTKDAPAKPDTQARIDDAVAREEAARAAEKEAAEKAAAAADPYDSSRWAAAGIDPIKIIADGRTLYSLRTYVDGRPVFLGKFGEIFTFPSGKQLTRWLVSHDDHDLAKVSTWEELSTAANAGELEVQVHDDNIYSLKGISDQILKGVDAVDTKQMARAYEIIADAADWAGDDSVNSFFLSNPRMQDYISYMLGSPETAGYVPAAPFTDHAKAWDELAATLLRRFSKN</sequence>
<reference evidence="1 2" key="1">
    <citation type="submission" date="2017-10" db="EMBL/GenBank/DDBJ databases">
        <title>Sequencing the genomes of 1000 actinobacteria strains.</title>
        <authorList>
            <person name="Klenk H.-P."/>
        </authorList>
    </citation>
    <scope>NUCLEOTIDE SEQUENCE [LARGE SCALE GENOMIC DNA]</scope>
    <source>
        <strain evidence="1 2">DSM 20688</strain>
    </source>
</reference>
<dbReference type="RefSeq" id="WP_048381480.1">
    <property type="nucleotide sequence ID" value="NZ_LDYE01000011.1"/>
</dbReference>
<keyword evidence="2" id="KW-1185">Reference proteome</keyword>
<gene>
    <name evidence="1" type="ORF">ATK06_0183</name>
</gene>
<dbReference type="EMBL" id="PDJF01000001">
    <property type="protein sequence ID" value="PFG27134.1"/>
    <property type="molecule type" value="Genomic_DNA"/>
</dbReference>